<feature type="transmembrane region" description="Helical" evidence="8">
    <location>
        <begin position="502"/>
        <end position="522"/>
    </location>
</feature>
<dbReference type="InterPro" id="IPR036259">
    <property type="entry name" value="MFS_trans_sf"/>
</dbReference>
<dbReference type="Pfam" id="PF00854">
    <property type="entry name" value="PTR2"/>
    <property type="match status" value="2"/>
</dbReference>
<evidence type="ECO:0000256" key="2">
    <source>
        <dbReference type="ARBA" id="ARBA00005982"/>
    </source>
</evidence>
<accession>A0AA35S709</accession>
<feature type="transmembrane region" description="Helical" evidence="8">
    <location>
        <begin position="212"/>
        <end position="233"/>
    </location>
</feature>
<feature type="region of interest" description="Disordered" evidence="7">
    <location>
        <begin position="22"/>
        <end position="44"/>
    </location>
</feature>
<gene>
    <name evidence="9" type="ORF">GBAR_LOCUS14310</name>
</gene>
<evidence type="ECO:0000256" key="5">
    <source>
        <dbReference type="ARBA" id="ARBA00022989"/>
    </source>
</evidence>
<keyword evidence="3 8" id="KW-0812">Transmembrane</keyword>
<proteinExistence type="inferred from homology"/>
<evidence type="ECO:0000256" key="7">
    <source>
        <dbReference type="SAM" id="MobiDB-lite"/>
    </source>
</evidence>
<feature type="transmembrane region" description="Helical" evidence="8">
    <location>
        <begin position="534"/>
        <end position="555"/>
    </location>
</feature>
<dbReference type="InterPro" id="IPR000109">
    <property type="entry name" value="POT_fam"/>
</dbReference>
<keyword evidence="4" id="KW-0653">Protein transport</keyword>
<feature type="transmembrane region" description="Helical" evidence="8">
    <location>
        <begin position="428"/>
        <end position="449"/>
    </location>
</feature>
<dbReference type="Proteomes" id="UP001174909">
    <property type="component" value="Unassembled WGS sequence"/>
</dbReference>
<keyword evidence="10" id="KW-1185">Reference proteome</keyword>
<feature type="transmembrane region" description="Helical" evidence="8">
    <location>
        <begin position="461"/>
        <end position="490"/>
    </location>
</feature>
<dbReference type="Gene3D" id="1.20.1250.20">
    <property type="entry name" value="MFS general substrate transporter like domains"/>
    <property type="match status" value="2"/>
</dbReference>
<evidence type="ECO:0000313" key="9">
    <source>
        <dbReference type="EMBL" id="CAI8024643.1"/>
    </source>
</evidence>
<evidence type="ECO:0000256" key="3">
    <source>
        <dbReference type="ARBA" id="ARBA00022692"/>
    </source>
</evidence>
<organism evidence="9 10">
    <name type="scientific">Geodia barretti</name>
    <name type="common">Barrett's horny sponge</name>
    <dbReference type="NCBI Taxonomy" id="519541"/>
    <lineage>
        <taxon>Eukaryota</taxon>
        <taxon>Metazoa</taxon>
        <taxon>Porifera</taxon>
        <taxon>Demospongiae</taxon>
        <taxon>Heteroscleromorpha</taxon>
        <taxon>Tetractinellida</taxon>
        <taxon>Astrophorina</taxon>
        <taxon>Geodiidae</taxon>
        <taxon>Geodia</taxon>
    </lineage>
</organism>
<evidence type="ECO:0000256" key="6">
    <source>
        <dbReference type="ARBA" id="ARBA00023136"/>
    </source>
</evidence>
<sequence length="583" mass="64946">MAAPVSQVICHEASNAPSSRYALSSKSFGSWDRSRKRPRDSLEKTRERINSVTVPGVAIADARILSVQSQDEETDQSFGSVPLIIPRHLRISRRSVCERCTRGRSSLLVFVLSFIAFYAFGAAISGLLDFFSIERISGDINHVHTHFIKHVVQYGITRLFYPLSGLIADVYIGRCKMLHTALLLLLIGYLIVVVLFVLVGQSSIPGSLLSNCFAGVAFLLISIGGGAFEATIIPFGVDQLQGASSAEISSYFYSFYASCNLGMISGVFVSYSVLGITLSQSNGLELKQLYSVFEPLVTTVILSVGLILMICFHHWFFKNTLWENPVRLIARILCYAATVKRHLPVRNRAFRYEKRGRIESNWQDHFDTLLSQEAAMALEYWHPNQKLNIDMYPSVYWGVNSITILLFLPVVNFLVIPSFPKLTIRARIGIGLVLYCIGSVVVLIIHAVPLANHKQGTISNVQLGCIFIPIVIFAMAEVTTLVSVLEFIYAQSPESMKGLLTGLYYLFRGLSSTVSSALFLLYKNSIKNRELSPFYAVFTIVQVVGLVFYVAAATFHKNRLRHDDNSLQERLIIENQLHGSTVA</sequence>
<feature type="transmembrane region" description="Helical" evidence="8">
    <location>
        <begin position="151"/>
        <end position="172"/>
    </location>
</feature>
<keyword evidence="4" id="KW-0571">Peptide transport</keyword>
<feature type="transmembrane region" description="Helical" evidence="8">
    <location>
        <begin position="178"/>
        <end position="200"/>
    </location>
</feature>
<keyword evidence="6 8" id="KW-0472">Membrane</keyword>
<evidence type="ECO:0000313" key="10">
    <source>
        <dbReference type="Proteomes" id="UP001174909"/>
    </source>
</evidence>
<keyword evidence="4" id="KW-0813">Transport</keyword>
<name>A0AA35S709_GEOBA</name>
<feature type="transmembrane region" description="Helical" evidence="8">
    <location>
        <begin position="295"/>
        <end position="317"/>
    </location>
</feature>
<feature type="transmembrane region" description="Helical" evidence="8">
    <location>
        <begin position="395"/>
        <end position="416"/>
    </location>
</feature>
<comment type="subcellular location">
    <subcellularLocation>
        <location evidence="1">Membrane</location>
        <topology evidence="1">Multi-pass membrane protein</topology>
    </subcellularLocation>
</comment>
<feature type="transmembrane region" description="Helical" evidence="8">
    <location>
        <begin position="253"/>
        <end position="274"/>
    </location>
</feature>
<dbReference type="EMBL" id="CASHTH010002090">
    <property type="protein sequence ID" value="CAI8024643.1"/>
    <property type="molecule type" value="Genomic_DNA"/>
</dbReference>
<comment type="caution">
    <text evidence="9">The sequence shown here is derived from an EMBL/GenBank/DDBJ whole genome shotgun (WGS) entry which is preliminary data.</text>
</comment>
<evidence type="ECO:0000256" key="1">
    <source>
        <dbReference type="ARBA" id="ARBA00004141"/>
    </source>
</evidence>
<keyword evidence="5 8" id="KW-1133">Transmembrane helix</keyword>
<evidence type="ECO:0000256" key="4">
    <source>
        <dbReference type="ARBA" id="ARBA00022856"/>
    </source>
</evidence>
<reference evidence="9" key="1">
    <citation type="submission" date="2023-03" db="EMBL/GenBank/DDBJ databases">
        <authorList>
            <person name="Steffen K."/>
            <person name="Cardenas P."/>
        </authorList>
    </citation>
    <scope>NUCLEOTIDE SEQUENCE</scope>
</reference>
<dbReference type="AlphaFoldDB" id="A0AA35S709"/>
<evidence type="ECO:0000256" key="8">
    <source>
        <dbReference type="SAM" id="Phobius"/>
    </source>
</evidence>
<dbReference type="GO" id="GO:0015833">
    <property type="term" value="P:peptide transport"/>
    <property type="evidence" value="ECO:0007669"/>
    <property type="project" value="UniProtKB-KW"/>
</dbReference>
<feature type="transmembrane region" description="Helical" evidence="8">
    <location>
        <begin position="107"/>
        <end position="131"/>
    </location>
</feature>
<dbReference type="SUPFAM" id="SSF103473">
    <property type="entry name" value="MFS general substrate transporter"/>
    <property type="match status" value="1"/>
</dbReference>
<dbReference type="GO" id="GO:0022857">
    <property type="term" value="F:transmembrane transporter activity"/>
    <property type="evidence" value="ECO:0007669"/>
    <property type="project" value="InterPro"/>
</dbReference>
<dbReference type="GO" id="GO:0016020">
    <property type="term" value="C:membrane"/>
    <property type="evidence" value="ECO:0007669"/>
    <property type="project" value="UniProtKB-SubCell"/>
</dbReference>
<dbReference type="PANTHER" id="PTHR11654">
    <property type="entry name" value="OLIGOPEPTIDE TRANSPORTER-RELATED"/>
    <property type="match status" value="1"/>
</dbReference>
<comment type="similarity">
    <text evidence="2">Belongs to the major facilitator superfamily. Proton-dependent oligopeptide transporter (POT/PTR) (TC 2.A.17) family.</text>
</comment>
<protein>
    <submittedName>
        <fullName evidence="9">Solute carrier family 15 member 4</fullName>
    </submittedName>
</protein>